<dbReference type="InterPro" id="IPR013783">
    <property type="entry name" value="Ig-like_fold"/>
</dbReference>
<dbReference type="InterPro" id="IPR013320">
    <property type="entry name" value="ConA-like_dom_sf"/>
</dbReference>
<dbReference type="InterPro" id="IPR001870">
    <property type="entry name" value="B30.2/SPRY"/>
</dbReference>
<evidence type="ECO:0000313" key="8">
    <source>
        <dbReference type="Proteomes" id="UP001460270"/>
    </source>
</evidence>
<dbReference type="InterPro" id="IPR003877">
    <property type="entry name" value="SPRY_dom"/>
</dbReference>
<dbReference type="SUPFAM" id="SSF48726">
    <property type="entry name" value="Immunoglobulin"/>
    <property type="match status" value="2"/>
</dbReference>
<gene>
    <name evidence="7" type="ORF">WMY93_015150</name>
</gene>
<reference evidence="8" key="1">
    <citation type="submission" date="2024-04" db="EMBL/GenBank/DDBJ databases">
        <title>Salinicola lusitanus LLJ914,a marine bacterium isolated from the Okinawa Trough.</title>
        <authorList>
            <person name="Li J."/>
        </authorList>
    </citation>
    <scope>NUCLEOTIDE SEQUENCE [LARGE SCALE GENOMIC DNA]</scope>
</reference>
<dbReference type="Gene3D" id="2.60.120.920">
    <property type="match status" value="2"/>
</dbReference>
<protein>
    <recommendedName>
        <fullName evidence="9">B30.2/SPRY domain-containing protein</fullName>
    </recommendedName>
</protein>
<comment type="caution">
    <text evidence="7">The sequence shown here is derived from an EMBL/GenBank/DDBJ whole genome shotgun (WGS) entry which is preliminary data.</text>
</comment>
<sequence>MEQKRDVLVCSSEHIYPRPNVSWTPEAMHKTLVQPTQSQLFSVSSSLTLNTDSPQQYTCNISTQDSWRSATYSLHEMSKNVTIPCTASVFPVKKLVWTFNHIHPIVTKSSVNVTYAEPWRSFVSGVSESGSLILQEPGSEQEGLYLCELHTPSHVYFSSTLIRKPVPTAESGVNAAVIGGCVAGGVVLCALIIVLVKKRFSRNTTDTLDSAAQPMLERNVKQYYRKISLDSITAHRKLKLSEGNYTATHVEEDVSYPDHEERFTGWPQVLSSNSLNGRCYWEVQWSGKWVDIAMSYKSIRRKGSREECEFGLKDQSWSLWTNGELCYSHHNNIRTDVGEVPGETGMFSGRVGVFLDFEAGILSFYKVRTNGDLSLLHTFTSSFTEPLFPGFGLLYGSSVTVVDLNNAGEHLLVEDPKIYYREFSLDPNTAHRKLKLSEDNRTVTHVEEEQPYPDSEERFTNCCQVLSSRSLTGRCYWEVQWRGCTGISIAASYRKDQQNGAVCEFGETNQSWSLRLRENKLFACCNKYKKCVFDLSTPSLRQGDDIDTFSGRVGVFLDYEAGCLTFYQVRSNGKPFPLHTFRSSFTQPLFPGFGLKPGCSVTVVDLKGSS</sequence>
<dbReference type="Gene3D" id="2.60.40.10">
    <property type="entry name" value="Immunoglobulins"/>
    <property type="match status" value="2"/>
</dbReference>
<dbReference type="InterPro" id="IPR006574">
    <property type="entry name" value="PRY"/>
</dbReference>
<dbReference type="InterPro" id="IPR043136">
    <property type="entry name" value="B30.2/SPRY_sf"/>
</dbReference>
<dbReference type="Pfam" id="PF00622">
    <property type="entry name" value="SPRY"/>
    <property type="match status" value="2"/>
</dbReference>
<dbReference type="SMART" id="SM00589">
    <property type="entry name" value="PRY"/>
    <property type="match status" value="2"/>
</dbReference>
<feature type="domain" description="Ig-like" evidence="6">
    <location>
        <begin position="1"/>
        <end position="82"/>
    </location>
</feature>
<accession>A0AAW0P6B1</accession>
<keyword evidence="2" id="KW-0863">Zinc-finger</keyword>
<dbReference type="AlphaFoldDB" id="A0AAW0P6B1"/>
<organism evidence="7 8">
    <name type="scientific">Mugilogobius chulae</name>
    <name type="common">yellowstripe goby</name>
    <dbReference type="NCBI Taxonomy" id="88201"/>
    <lineage>
        <taxon>Eukaryota</taxon>
        <taxon>Metazoa</taxon>
        <taxon>Chordata</taxon>
        <taxon>Craniata</taxon>
        <taxon>Vertebrata</taxon>
        <taxon>Euteleostomi</taxon>
        <taxon>Actinopterygii</taxon>
        <taxon>Neopterygii</taxon>
        <taxon>Teleostei</taxon>
        <taxon>Neoteleostei</taxon>
        <taxon>Acanthomorphata</taxon>
        <taxon>Gobiaria</taxon>
        <taxon>Gobiiformes</taxon>
        <taxon>Gobioidei</taxon>
        <taxon>Gobiidae</taxon>
        <taxon>Gobionellinae</taxon>
        <taxon>Mugilogobius</taxon>
    </lineage>
</organism>
<dbReference type="PANTHER" id="PTHR25465:SF5">
    <property type="entry name" value="E3 UBIQUITIN_ISG15 LIGASE TRIM25-RELATED"/>
    <property type="match status" value="1"/>
</dbReference>
<feature type="domain" description="B30.2/SPRY" evidence="5">
    <location>
        <begin position="403"/>
        <end position="610"/>
    </location>
</feature>
<name>A0AAW0P6B1_9GOBI</name>
<keyword evidence="3" id="KW-0862">Zinc</keyword>
<keyword evidence="4" id="KW-0472">Membrane</keyword>
<evidence type="ECO:0000256" key="2">
    <source>
        <dbReference type="ARBA" id="ARBA00022771"/>
    </source>
</evidence>
<evidence type="ECO:0000256" key="1">
    <source>
        <dbReference type="ARBA" id="ARBA00022723"/>
    </source>
</evidence>
<dbReference type="Proteomes" id="UP001460270">
    <property type="component" value="Unassembled WGS sequence"/>
</dbReference>
<dbReference type="SUPFAM" id="SSF49899">
    <property type="entry name" value="Concanavalin A-like lectins/glucanases"/>
    <property type="match status" value="2"/>
</dbReference>
<feature type="transmembrane region" description="Helical" evidence="4">
    <location>
        <begin position="173"/>
        <end position="196"/>
    </location>
</feature>
<evidence type="ECO:0000259" key="5">
    <source>
        <dbReference type="PROSITE" id="PS50188"/>
    </source>
</evidence>
<dbReference type="PANTHER" id="PTHR25465">
    <property type="entry name" value="B-BOX DOMAIN CONTAINING"/>
    <property type="match status" value="1"/>
</dbReference>
<dbReference type="Pfam" id="PF13765">
    <property type="entry name" value="PRY"/>
    <property type="match status" value="2"/>
</dbReference>
<dbReference type="InterPro" id="IPR051051">
    <property type="entry name" value="E3_ubiq-ligase_TRIM/RNF"/>
</dbReference>
<evidence type="ECO:0000256" key="3">
    <source>
        <dbReference type="ARBA" id="ARBA00022833"/>
    </source>
</evidence>
<keyword evidence="4" id="KW-0812">Transmembrane</keyword>
<keyword evidence="4" id="KW-1133">Transmembrane helix</keyword>
<dbReference type="InterPro" id="IPR007110">
    <property type="entry name" value="Ig-like_dom"/>
</dbReference>
<dbReference type="InterPro" id="IPR003879">
    <property type="entry name" value="Butyrophylin_SPRY"/>
</dbReference>
<dbReference type="PRINTS" id="PR01407">
    <property type="entry name" value="BUTYPHLNCDUF"/>
</dbReference>
<dbReference type="PROSITE" id="PS50188">
    <property type="entry name" value="B302_SPRY"/>
    <property type="match status" value="2"/>
</dbReference>
<keyword evidence="8" id="KW-1185">Reference proteome</keyword>
<dbReference type="PROSITE" id="PS50835">
    <property type="entry name" value="IG_LIKE"/>
    <property type="match status" value="1"/>
</dbReference>
<dbReference type="GO" id="GO:0005737">
    <property type="term" value="C:cytoplasm"/>
    <property type="evidence" value="ECO:0007669"/>
    <property type="project" value="UniProtKB-ARBA"/>
</dbReference>
<evidence type="ECO:0000313" key="7">
    <source>
        <dbReference type="EMBL" id="KAK7910466.1"/>
    </source>
</evidence>
<evidence type="ECO:0000259" key="6">
    <source>
        <dbReference type="PROSITE" id="PS50835"/>
    </source>
</evidence>
<keyword evidence="1" id="KW-0479">Metal-binding</keyword>
<dbReference type="GO" id="GO:0008270">
    <property type="term" value="F:zinc ion binding"/>
    <property type="evidence" value="ECO:0007669"/>
    <property type="project" value="UniProtKB-KW"/>
</dbReference>
<evidence type="ECO:0000256" key="4">
    <source>
        <dbReference type="SAM" id="Phobius"/>
    </source>
</evidence>
<evidence type="ECO:0008006" key="9">
    <source>
        <dbReference type="Google" id="ProtNLM"/>
    </source>
</evidence>
<feature type="domain" description="B30.2/SPRY" evidence="5">
    <location>
        <begin position="207"/>
        <end position="409"/>
    </location>
</feature>
<dbReference type="SMART" id="SM00449">
    <property type="entry name" value="SPRY"/>
    <property type="match status" value="2"/>
</dbReference>
<dbReference type="InterPro" id="IPR036179">
    <property type="entry name" value="Ig-like_dom_sf"/>
</dbReference>
<proteinExistence type="predicted"/>
<dbReference type="EMBL" id="JBBPFD010000010">
    <property type="protein sequence ID" value="KAK7910466.1"/>
    <property type="molecule type" value="Genomic_DNA"/>
</dbReference>